<organism evidence="2 3">
    <name type="scientific">Geosporobacter ferrireducens</name>
    <dbReference type="NCBI Taxonomy" id="1424294"/>
    <lineage>
        <taxon>Bacteria</taxon>
        <taxon>Bacillati</taxon>
        <taxon>Bacillota</taxon>
        <taxon>Clostridia</taxon>
        <taxon>Peptostreptococcales</taxon>
        <taxon>Thermotaleaceae</taxon>
        <taxon>Geosporobacter</taxon>
    </lineage>
</organism>
<dbReference type="AlphaFoldDB" id="A0A1D8GES1"/>
<dbReference type="Pfam" id="PF11188">
    <property type="entry name" value="DUF2975"/>
    <property type="match status" value="1"/>
</dbReference>
<dbReference type="STRING" id="1424294.Gferi_07275"/>
<evidence type="ECO:0000256" key="1">
    <source>
        <dbReference type="SAM" id="Phobius"/>
    </source>
</evidence>
<evidence type="ECO:0008006" key="4">
    <source>
        <dbReference type="Google" id="ProtNLM"/>
    </source>
</evidence>
<evidence type="ECO:0000313" key="2">
    <source>
        <dbReference type="EMBL" id="AOT69390.1"/>
    </source>
</evidence>
<sequence>MKIIGEKSLASAVKILLDLIFLSGIGILLSLPVSVRWYLAHVHGSRDERMYYFLLGLLAITGILALGIVREIRRIFNTLNGKDPFIIENVKSLKHMGIFSFAIAFCYGTKIFFLNSFFTIIILMIFVIAGFFSIILAEVFRKAVEVKVENDYTI</sequence>
<protein>
    <recommendedName>
        <fullName evidence="4">DUF2975 domain-containing protein</fullName>
    </recommendedName>
</protein>
<feature type="transmembrane region" description="Helical" evidence="1">
    <location>
        <begin position="12"/>
        <end position="31"/>
    </location>
</feature>
<feature type="transmembrane region" description="Helical" evidence="1">
    <location>
        <begin position="93"/>
        <end position="114"/>
    </location>
</feature>
<reference evidence="2 3" key="1">
    <citation type="submission" date="2016-09" db="EMBL/GenBank/DDBJ databases">
        <title>Genomic analysis reveals versatility of anaerobic energy metabolism of Geosporobacter ferrireducens IRF9 of phylum Firmicutes.</title>
        <authorList>
            <person name="Kim S.-J."/>
        </authorList>
    </citation>
    <scope>NUCLEOTIDE SEQUENCE [LARGE SCALE GENOMIC DNA]</scope>
    <source>
        <strain evidence="2 3">IRF9</strain>
    </source>
</reference>
<dbReference type="InterPro" id="IPR021354">
    <property type="entry name" value="DUF2975"/>
</dbReference>
<keyword evidence="1" id="KW-1133">Transmembrane helix</keyword>
<keyword evidence="3" id="KW-1185">Reference proteome</keyword>
<dbReference type="OrthoDB" id="9791568at2"/>
<dbReference type="KEGG" id="gfe:Gferi_07275"/>
<keyword evidence="1" id="KW-0812">Transmembrane</keyword>
<feature type="transmembrane region" description="Helical" evidence="1">
    <location>
        <begin position="51"/>
        <end position="72"/>
    </location>
</feature>
<feature type="transmembrane region" description="Helical" evidence="1">
    <location>
        <begin position="120"/>
        <end position="140"/>
    </location>
</feature>
<gene>
    <name evidence="2" type="ORF">Gferi_07275</name>
</gene>
<evidence type="ECO:0000313" key="3">
    <source>
        <dbReference type="Proteomes" id="UP000095743"/>
    </source>
</evidence>
<dbReference type="RefSeq" id="WP_069974998.1">
    <property type="nucleotide sequence ID" value="NZ_CP017269.1"/>
</dbReference>
<dbReference type="Proteomes" id="UP000095743">
    <property type="component" value="Chromosome"/>
</dbReference>
<dbReference type="EMBL" id="CP017269">
    <property type="protein sequence ID" value="AOT69390.1"/>
    <property type="molecule type" value="Genomic_DNA"/>
</dbReference>
<accession>A0A1D8GES1</accession>
<proteinExistence type="predicted"/>
<name>A0A1D8GES1_9FIRM</name>
<keyword evidence="1" id="KW-0472">Membrane</keyword>